<accession>A0A0C9UL00</accession>
<evidence type="ECO:0000313" key="2">
    <source>
        <dbReference type="Proteomes" id="UP000054279"/>
    </source>
</evidence>
<proteinExistence type="predicted"/>
<name>A0A0C9UL00_SPHS4</name>
<reference evidence="1 2" key="1">
    <citation type="submission" date="2014-06" db="EMBL/GenBank/DDBJ databases">
        <title>Evolutionary Origins and Diversification of the Mycorrhizal Mutualists.</title>
        <authorList>
            <consortium name="DOE Joint Genome Institute"/>
            <consortium name="Mycorrhizal Genomics Consortium"/>
            <person name="Kohler A."/>
            <person name="Kuo A."/>
            <person name="Nagy L.G."/>
            <person name="Floudas D."/>
            <person name="Copeland A."/>
            <person name="Barry K.W."/>
            <person name="Cichocki N."/>
            <person name="Veneault-Fourrey C."/>
            <person name="LaButti K."/>
            <person name="Lindquist E.A."/>
            <person name="Lipzen A."/>
            <person name="Lundell T."/>
            <person name="Morin E."/>
            <person name="Murat C."/>
            <person name="Riley R."/>
            <person name="Ohm R."/>
            <person name="Sun H."/>
            <person name="Tunlid A."/>
            <person name="Henrissat B."/>
            <person name="Grigoriev I.V."/>
            <person name="Hibbett D.S."/>
            <person name="Martin F."/>
        </authorList>
    </citation>
    <scope>NUCLEOTIDE SEQUENCE [LARGE SCALE GENOMIC DNA]</scope>
    <source>
        <strain evidence="1 2">SS14</strain>
    </source>
</reference>
<dbReference type="Proteomes" id="UP000054279">
    <property type="component" value="Unassembled WGS sequence"/>
</dbReference>
<sequence>MGNGDGGPSGGHMLATFILSYVVLDTPRRACGYPCVEPSFNTGVYLLSFYVPKLTSLSARIIKEYPPPHSSNPCSPSFSAPYNLLRPHLLRAVAPPILHNDLLIVLLRPHNLTHTFILDPNSFTIAKQAAQSGGKSSRNLHEPQTRFRGGAFGVVRSLVVIIRGIGLRRKPEKGEALHERWPSSASNTPSSINAPPLLPLVFFTPRFSAHEFMRLADDIQRSLYQFDSTSKHAVV</sequence>
<dbReference type="HOGENOM" id="CLU_103051_0_0_1"/>
<organism evidence="1 2">
    <name type="scientific">Sphaerobolus stellatus (strain SS14)</name>
    <dbReference type="NCBI Taxonomy" id="990650"/>
    <lineage>
        <taxon>Eukaryota</taxon>
        <taxon>Fungi</taxon>
        <taxon>Dikarya</taxon>
        <taxon>Basidiomycota</taxon>
        <taxon>Agaricomycotina</taxon>
        <taxon>Agaricomycetes</taxon>
        <taxon>Phallomycetidae</taxon>
        <taxon>Geastrales</taxon>
        <taxon>Sphaerobolaceae</taxon>
        <taxon>Sphaerobolus</taxon>
    </lineage>
</organism>
<evidence type="ECO:0000313" key="1">
    <source>
        <dbReference type="EMBL" id="KIJ29472.1"/>
    </source>
</evidence>
<dbReference type="AlphaFoldDB" id="A0A0C9UL00"/>
<dbReference type="EMBL" id="KN837282">
    <property type="protein sequence ID" value="KIJ29472.1"/>
    <property type="molecule type" value="Genomic_DNA"/>
</dbReference>
<gene>
    <name evidence="1" type="ORF">M422DRAFT_269129</name>
</gene>
<protein>
    <submittedName>
        <fullName evidence="1">Uncharacterized protein</fullName>
    </submittedName>
</protein>
<keyword evidence="2" id="KW-1185">Reference proteome</keyword>